<feature type="transmembrane region" description="Helical" evidence="1">
    <location>
        <begin position="38"/>
        <end position="62"/>
    </location>
</feature>
<dbReference type="AlphaFoldDB" id="M0ET95"/>
<accession>M0ET95</accession>
<feature type="transmembrane region" description="Helical" evidence="1">
    <location>
        <begin position="83"/>
        <end position="104"/>
    </location>
</feature>
<dbReference type="RefSeq" id="WP_006112281.1">
    <property type="nucleotide sequence ID" value="NZ_AOJL01000020.1"/>
</dbReference>
<dbReference type="Proteomes" id="UP000011509">
    <property type="component" value="Unassembled WGS sequence"/>
</dbReference>
<protein>
    <submittedName>
        <fullName evidence="2">Uncharacterized protein</fullName>
    </submittedName>
</protein>
<name>M0ET95_9EURY</name>
<evidence type="ECO:0000313" key="2">
    <source>
        <dbReference type="EMBL" id="ELZ49644.1"/>
    </source>
</evidence>
<proteinExistence type="predicted"/>
<evidence type="ECO:0000256" key="1">
    <source>
        <dbReference type="SAM" id="Phobius"/>
    </source>
</evidence>
<dbReference type="EMBL" id="AOJL01000020">
    <property type="protein sequence ID" value="ELZ49644.1"/>
    <property type="molecule type" value="Genomic_DNA"/>
</dbReference>
<evidence type="ECO:0000313" key="3">
    <source>
        <dbReference type="Proteomes" id="UP000011509"/>
    </source>
</evidence>
<dbReference type="STRING" id="1227466.C464_04181"/>
<organism evidence="2 3">
    <name type="scientific">Halorubrum coriense DSM 10284</name>
    <dbReference type="NCBI Taxonomy" id="1227466"/>
    <lineage>
        <taxon>Archaea</taxon>
        <taxon>Methanobacteriati</taxon>
        <taxon>Methanobacteriota</taxon>
        <taxon>Stenosarchaea group</taxon>
        <taxon>Halobacteria</taxon>
        <taxon>Halobacteriales</taxon>
        <taxon>Haloferacaceae</taxon>
        <taxon>Halorubrum</taxon>
    </lineage>
</organism>
<reference evidence="2 3" key="1">
    <citation type="journal article" date="2014" name="PLoS Genet.">
        <title>Phylogenetically driven sequencing of extremely halophilic archaea reveals strategies for static and dynamic osmo-response.</title>
        <authorList>
            <person name="Becker E.A."/>
            <person name="Seitzer P.M."/>
            <person name="Tritt A."/>
            <person name="Larsen D."/>
            <person name="Krusor M."/>
            <person name="Yao A.I."/>
            <person name="Wu D."/>
            <person name="Madern D."/>
            <person name="Eisen J.A."/>
            <person name="Darling A.E."/>
            <person name="Facciotti M.T."/>
        </authorList>
    </citation>
    <scope>NUCLEOTIDE SEQUENCE [LARGE SCALE GENOMIC DNA]</scope>
    <source>
        <strain evidence="2 3">DSM 10284</strain>
    </source>
</reference>
<keyword evidence="1" id="KW-1133">Transmembrane helix</keyword>
<gene>
    <name evidence="2" type="ORF">C464_04181</name>
</gene>
<feature type="transmembrane region" description="Helical" evidence="1">
    <location>
        <begin position="110"/>
        <end position="129"/>
    </location>
</feature>
<dbReference type="PATRIC" id="fig|1227466.3.peg.847"/>
<comment type="caution">
    <text evidence="2">The sequence shown here is derived from an EMBL/GenBank/DDBJ whole genome shotgun (WGS) entry which is preliminary data.</text>
</comment>
<keyword evidence="1" id="KW-0812">Transmembrane</keyword>
<sequence length="137" mass="13796">MTPRRVAAGLFDLSLAVALGAAARLAHVLWYRAFETSVAVDLAGSAALGLAFAAGHVLVASGDRVFAAAARSPDSRVWRPRSVAAAGAAGVALHALIAPAFTPFSLEPAGVNAVLAAGGVAVGLWSLAVRRTTRARA</sequence>
<keyword evidence="3" id="KW-1185">Reference proteome</keyword>
<keyword evidence="1" id="KW-0472">Membrane</keyword>